<keyword evidence="3" id="KW-1185">Reference proteome</keyword>
<accession>A0A4S2HAU4</accession>
<dbReference type="Proteomes" id="UP000305451">
    <property type="component" value="Unassembled WGS sequence"/>
</dbReference>
<organism evidence="2 3">
    <name type="scientific">Marinicauda pacifica</name>
    <dbReference type="NCBI Taxonomy" id="1133559"/>
    <lineage>
        <taxon>Bacteria</taxon>
        <taxon>Pseudomonadati</taxon>
        <taxon>Pseudomonadota</taxon>
        <taxon>Alphaproteobacteria</taxon>
        <taxon>Maricaulales</taxon>
        <taxon>Maricaulaceae</taxon>
        <taxon>Marinicauda</taxon>
    </lineage>
</organism>
<name>A0A4S2HAU4_9PROT</name>
<comment type="caution">
    <text evidence="2">The sequence shown here is derived from an EMBL/GenBank/DDBJ whole genome shotgun (WGS) entry which is preliminary data.</text>
</comment>
<feature type="chain" id="PRO_5020660683" evidence="1">
    <location>
        <begin position="29"/>
        <end position="210"/>
    </location>
</feature>
<reference evidence="2 3" key="1">
    <citation type="journal article" date="2013" name="Int. J. Syst. Evol. Microbiol.">
        <title>Marinicauda pacifica gen. nov., sp. nov., a prosthecate alphaproteobacterium of the family Hyphomonadaceae isolated from deep seawater.</title>
        <authorList>
            <person name="Zhang X.Y."/>
            <person name="Li G.W."/>
            <person name="Wang C.S."/>
            <person name="Zhang Y.J."/>
            <person name="Xu X.W."/>
            <person name="Li H."/>
            <person name="Liu A."/>
            <person name="Liu C."/>
            <person name="Xie B.B."/>
            <person name="Qin Q.L."/>
            <person name="Xu Z."/>
            <person name="Chen X.L."/>
            <person name="Zhou B.C."/>
            <person name="Zhang Y.Z."/>
        </authorList>
    </citation>
    <scope>NUCLEOTIDE SEQUENCE [LARGE SCALE GENOMIC DNA]</scope>
    <source>
        <strain evidence="2 3">P-1 km-3</strain>
    </source>
</reference>
<dbReference type="AlphaFoldDB" id="A0A4S2HAU4"/>
<dbReference type="OrthoDB" id="7629373at2"/>
<evidence type="ECO:0000256" key="1">
    <source>
        <dbReference type="SAM" id="SignalP"/>
    </source>
</evidence>
<feature type="signal peptide" evidence="1">
    <location>
        <begin position="1"/>
        <end position="28"/>
    </location>
</feature>
<gene>
    <name evidence="2" type="ORF">E5162_06795</name>
</gene>
<protein>
    <submittedName>
        <fullName evidence="2">Uncharacterized protein</fullName>
    </submittedName>
</protein>
<dbReference type="RefSeq" id="WP_135944269.1">
    <property type="nucleotide sequence ID" value="NZ_BMEI01000002.1"/>
</dbReference>
<keyword evidence="1" id="KW-0732">Signal</keyword>
<proteinExistence type="predicted"/>
<evidence type="ECO:0000313" key="2">
    <source>
        <dbReference type="EMBL" id="TGY92778.1"/>
    </source>
</evidence>
<dbReference type="EMBL" id="SRXV01000002">
    <property type="protein sequence ID" value="TGY92778.1"/>
    <property type="molecule type" value="Genomic_DNA"/>
</dbReference>
<evidence type="ECO:0000313" key="3">
    <source>
        <dbReference type="Proteomes" id="UP000305451"/>
    </source>
</evidence>
<sequence>MTARIFHARPCMGAILAGLALASPVAAAQEAESVYTRVESCPSYQYPDEPVWETACAGHDTYSLYLMSSEHSSAIAYAFDGGPRSDFMRVPANAPYSNFHDVVEWRLHAGTPVATIHRSIAFTPGGLEGTDAEQQETLVVTALAPGSDAVACQIAFLDASAMSDANQAARLVADTFAPSWSCDGADPMRFDALDQVYMSVEAFDGQSRDD</sequence>